<dbReference type="NCBIfam" id="TIGR00056">
    <property type="entry name" value="MlaE family lipid ABC transporter permease subunit"/>
    <property type="match status" value="1"/>
</dbReference>
<evidence type="ECO:0000256" key="5">
    <source>
        <dbReference type="ARBA" id="ARBA00022989"/>
    </source>
</evidence>
<organism evidence="8 9">
    <name type="scientific">Mitsuokella jalaludinii</name>
    <dbReference type="NCBI Taxonomy" id="187979"/>
    <lineage>
        <taxon>Bacteria</taxon>
        <taxon>Bacillati</taxon>
        <taxon>Bacillota</taxon>
        <taxon>Negativicutes</taxon>
        <taxon>Selenomonadales</taxon>
        <taxon>Selenomonadaceae</taxon>
        <taxon>Mitsuokella</taxon>
    </lineage>
</organism>
<dbReference type="Proteomes" id="UP000095546">
    <property type="component" value="Unassembled WGS sequence"/>
</dbReference>
<evidence type="ECO:0000256" key="7">
    <source>
        <dbReference type="RuleBase" id="RU362044"/>
    </source>
</evidence>
<keyword evidence="4 7" id="KW-0812">Transmembrane</keyword>
<keyword evidence="6 7" id="KW-0472">Membrane</keyword>
<dbReference type="PANTHER" id="PTHR30188">
    <property type="entry name" value="ABC TRANSPORTER PERMEASE PROTEIN-RELATED"/>
    <property type="match status" value="1"/>
</dbReference>
<protein>
    <submittedName>
        <fullName evidence="8">Probable phospholipid ABC transporter permease protein mlaE</fullName>
    </submittedName>
</protein>
<dbReference type="PANTHER" id="PTHR30188:SF4">
    <property type="entry name" value="PROTEIN TRIGALACTOSYLDIACYLGLYCEROL 1, CHLOROPLASTIC"/>
    <property type="match status" value="1"/>
</dbReference>
<feature type="transmembrane region" description="Helical" evidence="7">
    <location>
        <begin position="146"/>
        <end position="179"/>
    </location>
</feature>
<name>A0A173YYA0_9FIRM</name>
<comment type="caution">
    <text evidence="7">Lacks conserved residue(s) required for the propagation of feature annotation.</text>
</comment>
<feature type="transmembrane region" description="Helical" evidence="7">
    <location>
        <begin position="200"/>
        <end position="220"/>
    </location>
</feature>
<keyword evidence="5 7" id="KW-1133">Transmembrane helix</keyword>
<proteinExistence type="inferred from homology"/>
<dbReference type="eggNOG" id="COG0767">
    <property type="taxonomic scope" value="Bacteria"/>
</dbReference>
<evidence type="ECO:0000256" key="6">
    <source>
        <dbReference type="ARBA" id="ARBA00023136"/>
    </source>
</evidence>
<dbReference type="AlphaFoldDB" id="A0A173YYA0"/>
<dbReference type="Pfam" id="PF02405">
    <property type="entry name" value="MlaE"/>
    <property type="match status" value="1"/>
</dbReference>
<reference evidence="8 9" key="1">
    <citation type="submission" date="2015-09" db="EMBL/GenBank/DDBJ databases">
        <authorList>
            <consortium name="Pathogen Informatics"/>
        </authorList>
    </citation>
    <scope>NUCLEOTIDE SEQUENCE [LARGE SCALE GENOMIC DNA]</scope>
    <source>
        <strain evidence="8 9">2789STDY5608828</strain>
    </source>
</reference>
<feature type="transmembrane region" description="Helical" evidence="7">
    <location>
        <begin position="232"/>
        <end position="255"/>
    </location>
</feature>
<accession>A0A173YYA0</accession>
<dbReference type="GO" id="GO:0005548">
    <property type="term" value="F:phospholipid transporter activity"/>
    <property type="evidence" value="ECO:0007669"/>
    <property type="project" value="TreeGrafter"/>
</dbReference>
<dbReference type="GO" id="GO:0043190">
    <property type="term" value="C:ATP-binding cassette (ABC) transporter complex"/>
    <property type="evidence" value="ECO:0007669"/>
    <property type="project" value="InterPro"/>
</dbReference>
<dbReference type="InterPro" id="IPR030802">
    <property type="entry name" value="Permease_MalE"/>
</dbReference>
<comment type="similarity">
    <text evidence="2 7">Belongs to the MlaE permease family.</text>
</comment>
<dbReference type="STRING" id="187979.ERS852385_01096"/>
<dbReference type="InterPro" id="IPR003453">
    <property type="entry name" value="ABC_MlaE_roteobac"/>
</dbReference>
<evidence type="ECO:0000313" key="8">
    <source>
        <dbReference type="EMBL" id="CUN68547.1"/>
    </source>
</evidence>
<keyword evidence="9" id="KW-1185">Reference proteome</keyword>
<keyword evidence="3" id="KW-0813">Transport</keyword>
<feature type="transmembrane region" description="Helical" evidence="7">
    <location>
        <begin position="49"/>
        <end position="71"/>
    </location>
</feature>
<comment type="subcellular location">
    <subcellularLocation>
        <location evidence="1">Membrane</location>
        <topology evidence="1">Multi-pass membrane protein</topology>
    </subcellularLocation>
</comment>
<dbReference type="EMBL" id="CYYU01000005">
    <property type="protein sequence ID" value="CUN68547.1"/>
    <property type="molecule type" value="Genomic_DNA"/>
</dbReference>
<evidence type="ECO:0000256" key="4">
    <source>
        <dbReference type="ARBA" id="ARBA00022692"/>
    </source>
</evidence>
<evidence type="ECO:0000256" key="1">
    <source>
        <dbReference type="ARBA" id="ARBA00004141"/>
    </source>
</evidence>
<evidence type="ECO:0000256" key="3">
    <source>
        <dbReference type="ARBA" id="ARBA00022448"/>
    </source>
</evidence>
<evidence type="ECO:0000313" key="9">
    <source>
        <dbReference type="Proteomes" id="UP000095546"/>
    </source>
</evidence>
<sequence>MLLRILSAIGAFVLRRFEELGTIIMLYGETIRALRHKPRLRHILAQMSHLGVDSLMIVSLTLLFTGVVISLQTADVLIRFGAQGTLGGIVTIAIGRELGPVLVAVVCAGRVGSAITAEIATMKVTEQIDALRVMAVSPVDYLLVPRMLACMIVVPILTVFGDVIGVFGGWLIAVFYKGLTTYSYMNSIHIFAELFDMTGGVIKAIFFGNVIAVLGCYYGLHCPDGAEGVGRATTKTVVASIIVIFLLNAVLTFLLY</sequence>
<evidence type="ECO:0000256" key="2">
    <source>
        <dbReference type="ARBA" id="ARBA00007556"/>
    </source>
</evidence>
<gene>
    <name evidence="8" type="primary">mlaE</name>
    <name evidence="8" type="ORF">ERS852385_01096</name>
</gene>